<protein>
    <submittedName>
        <fullName evidence="1">Uncharacterized protein</fullName>
    </submittedName>
</protein>
<sequence length="94" mass="10626">MLGSYPRRETHQDAIQCKTVVAAQTGSRKTKQVTTEGSSHSVSSEPYQQQENLLIKVASDNRIWRLEVQIITGEAYEQILISEEKGIVIIRKII</sequence>
<name>A0ACC2TC80_9FUNG</name>
<proteinExistence type="predicted"/>
<dbReference type="Proteomes" id="UP001165960">
    <property type="component" value="Unassembled WGS sequence"/>
</dbReference>
<reference evidence="1" key="1">
    <citation type="submission" date="2022-04" db="EMBL/GenBank/DDBJ databases">
        <title>Genome of the entomopathogenic fungus Entomophthora muscae.</title>
        <authorList>
            <person name="Elya C."/>
            <person name="Lovett B.R."/>
            <person name="Lee E."/>
            <person name="Macias A.M."/>
            <person name="Hajek A.E."/>
            <person name="De Bivort B.L."/>
            <person name="Kasson M.T."/>
            <person name="De Fine Licht H.H."/>
            <person name="Stajich J.E."/>
        </authorList>
    </citation>
    <scope>NUCLEOTIDE SEQUENCE</scope>
    <source>
        <strain evidence="1">Berkeley</strain>
    </source>
</reference>
<keyword evidence="2" id="KW-1185">Reference proteome</keyword>
<dbReference type="EMBL" id="QTSX02003093">
    <property type="protein sequence ID" value="KAJ9071867.1"/>
    <property type="molecule type" value="Genomic_DNA"/>
</dbReference>
<accession>A0ACC2TC80</accession>
<evidence type="ECO:0000313" key="2">
    <source>
        <dbReference type="Proteomes" id="UP001165960"/>
    </source>
</evidence>
<comment type="caution">
    <text evidence="1">The sequence shown here is derived from an EMBL/GenBank/DDBJ whole genome shotgun (WGS) entry which is preliminary data.</text>
</comment>
<evidence type="ECO:0000313" key="1">
    <source>
        <dbReference type="EMBL" id="KAJ9071867.1"/>
    </source>
</evidence>
<organism evidence="1 2">
    <name type="scientific">Entomophthora muscae</name>
    <dbReference type="NCBI Taxonomy" id="34485"/>
    <lineage>
        <taxon>Eukaryota</taxon>
        <taxon>Fungi</taxon>
        <taxon>Fungi incertae sedis</taxon>
        <taxon>Zoopagomycota</taxon>
        <taxon>Entomophthoromycotina</taxon>
        <taxon>Entomophthoromycetes</taxon>
        <taxon>Entomophthorales</taxon>
        <taxon>Entomophthoraceae</taxon>
        <taxon>Entomophthora</taxon>
    </lineage>
</organism>
<gene>
    <name evidence="1" type="ORF">DSO57_1032959</name>
</gene>